<comment type="pathway">
    <text evidence="2 13">Cofactor biosynthesis; (R)-pantothenate biosynthesis; (R)-pantothenate from (R)-pantoate and beta-alanine: step 1/1.</text>
</comment>
<feature type="binding site" evidence="13">
    <location>
        <begin position="30"/>
        <end position="37"/>
    </location>
    <ligand>
        <name>ATP</name>
        <dbReference type="ChEBI" id="CHEBI:30616"/>
    </ligand>
</feature>
<feature type="binding site" evidence="13">
    <location>
        <position position="155"/>
    </location>
    <ligand>
        <name>(R)-pantoate</name>
        <dbReference type="ChEBI" id="CHEBI:15980"/>
    </ligand>
</feature>
<keyword evidence="7 13" id="KW-0436">Ligase</keyword>
<dbReference type="Pfam" id="PF02569">
    <property type="entry name" value="Pantoate_ligase"/>
    <property type="match status" value="1"/>
</dbReference>
<evidence type="ECO:0000256" key="12">
    <source>
        <dbReference type="ARBA" id="ARBA00055042"/>
    </source>
</evidence>
<comment type="subcellular location">
    <subcellularLocation>
        <location evidence="1 13">Cytoplasm</location>
    </subcellularLocation>
</comment>
<keyword evidence="6 13" id="KW-0963">Cytoplasm</keyword>
<dbReference type="FunFam" id="3.40.50.620:FF:000114">
    <property type="entry name" value="Pantothenate synthetase"/>
    <property type="match status" value="1"/>
</dbReference>
<dbReference type="Gene3D" id="3.40.50.620">
    <property type="entry name" value="HUPs"/>
    <property type="match status" value="1"/>
</dbReference>
<dbReference type="GO" id="GO:0005829">
    <property type="term" value="C:cytosol"/>
    <property type="evidence" value="ECO:0007669"/>
    <property type="project" value="TreeGrafter"/>
</dbReference>
<comment type="catalytic activity">
    <reaction evidence="11 13">
        <text>(R)-pantoate + beta-alanine + ATP = (R)-pantothenate + AMP + diphosphate + H(+)</text>
        <dbReference type="Rhea" id="RHEA:10912"/>
        <dbReference type="ChEBI" id="CHEBI:15378"/>
        <dbReference type="ChEBI" id="CHEBI:15980"/>
        <dbReference type="ChEBI" id="CHEBI:29032"/>
        <dbReference type="ChEBI" id="CHEBI:30616"/>
        <dbReference type="ChEBI" id="CHEBI:33019"/>
        <dbReference type="ChEBI" id="CHEBI:57966"/>
        <dbReference type="ChEBI" id="CHEBI:456215"/>
        <dbReference type="EC" id="6.3.2.1"/>
    </reaction>
</comment>
<comment type="similarity">
    <text evidence="3 13">Belongs to the pantothenate synthetase family.</text>
</comment>
<dbReference type="GO" id="GO:0004592">
    <property type="term" value="F:pantoate-beta-alanine ligase activity"/>
    <property type="evidence" value="ECO:0007669"/>
    <property type="project" value="UniProtKB-UniRule"/>
</dbReference>
<dbReference type="Proteomes" id="UP000192923">
    <property type="component" value="Unassembled WGS sequence"/>
</dbReference>
<evidence type="ECO:0000256" key="9">
    <source>
        <dbReference type="ARBA" id="ARBA00022741"/>
    </source>
</evidence>
<evidence type="ECO:0000256" key="13">
    <source>
        <dbReference type="HAMAP-Rule" id="MF_00158"/>
    </source>
</evidence>
<evidence type="ECO:0000256" key="11">
    <source>
        <dbReference type="ARBA" id="ARBA00048258"/>
    </source>
</evidence>
<evidence type="ECO:0000256" key="5">
    <source>
        <dbReference type="ARBA" id="ARBA00014155"/>
    </source>
</evidence>
<evidence type="ECO:0000256" key="1">
    <source>
        <dbReference type="ARBA" id="ARBA00004496"/>
    </source>
</evidence>
<comment type="miscellaneous">
    <text evidence="13">The reaction proceeds by a bi uni uni bi ping pong mechanism.</text>
</comment>
<dbReference type="HAMAP" id="MF_00158">
    <property type="entry name" value="PanC"/>
    <property type="match status" value="1"/>
</dbReference>
<dbReference type="SUPFAM" id="SSF52374">
    <property type="entry name" value="Nucleotidylyl transferase"/>
    <property type="match status" value="1"/>
</dbReference>
<feature type="active site" description="Proton donor" evidence="13">
    <location>
        <position position="37"/>
    </location>
</feature>
<evidence type="ECO:0000313" key="14">
    <source>
        <dbReference type="EMBL" id="SMF93816.1"/>
    </source>
</evidence>
<evidence type="ECO:0000256" key="8">
    <source>
        <dbReference type="ARBA" id="ARBA00022655"/>
    </source>
</evidence>
<dbReference type="EMBL" id="FXAM01000001">
    <property type="protein sequence ID" value="SMF93816.1"/>
    <property type="molecule type" value="Genomic_DNA"/>
</dbReference>
<dbReference type="AlphaFoldDB" id="A0A1Y6CU42"/>
<dbReference type="InterPro" id="IPR042176">
    <property type="entry name" value="Pantoate_ligase_C"/>
</dbReference>
<gene>
    <name evidence="13" type="primary">panC</name>
    <name evidence="14" type="ORF">SAMN02949497_1108</name>
</gene>
<dbReference type="PANTHER" id="PTHR21299:SF1">
    <property type="entry name" value="PANTOATE--BETA-ALANINE LIGASE"/>
    <property type="match status" value="1"/>
</dbReference>
<keyword evidence="10 13" id="KW-0067">ATP-binding</keyword>
<dbReference type="EC" id="6.3.2.1" evidence="4 13"/>
<feature type="binding site" evidence="13">
    <location>
        <position position="178"/>
    </location>
    <ligand>
        <name>ATP</name>
        <dbReference type="ChEBI" id="CHEBI:30616"/>
    </ligand>
</feature>
<evidence type="ECO:0000256" key="7">
    <source>
        <dbReference type="ARBA" id="ARBA00022598"/>
    </source>
</evidence>
<proteinExistence type="inferred from homology"/>
<comment type="subunit">
    <text evidence="13">Homodimer.</text>
</comment>
<dbReference type="InterPro" id="IPR014729">
    <property type="entry name" value="Rossmann-like_a/b/a_fold"/>
</dbReference>
<dbReference type="STRING" id="1760988.SAMN02949497_1108"/>
<feature type="binding site" evidence="13">
    <location>
        <position position="61"/>
    </location>
    <ligand>
        <name>(R)-pantoate</name>
        <dbReference type="ChEBI" id="CHEBI:15980"/>
    </ligand>
</feature>
<dbReference type="PANTHER" id="PTHR21299">
    <property type="entry name" value="CYTIDYLATE KINASE/PANTOATE-BETA-ALANINE LIGASE"/>
    <property type="match status" value="1"/>
</dbReference>
<keyword evidence="8 13" id="KW-0566">Pantothenate biosynthesis</keyword>
<evidence type="ECO:0000256" key="2">
    <source>
        <dbReference type="ARBA" id="ARBA00004990"/>
    </source>
</evidence>
<feature type="binding site" evidence="13">
    <location>
        <begin position="186"/>
        <end position="189"/>
    </location>
    <ligand>
        <name>ATP</name>
        <dbReference type="ChEBI" id="CHEBI:30616"/>
    </ligand>
</feature>
<dbReference type="GO" id="GO:0005524">
    <property type="term" value="F:ATP binding"/>
    <property type="evidence" value="ECO:0007669"/>
    <property type="project" value="UniProtKB-KW"/>
</dbReference>
<dbReference type="CDD" id="cd00560">
    <property type="entry name" value="PanC"/>
    <property type="match status" value="1"/>
</dbReference>
<organism evidence="14 15">
    <name type="scientific">Methylomagnum ishizawai</name>
    <dbReference type="NCBI Taxonomy" id="1760988"/>
    <lineage>
        <taxon>Bacteria</taxon>
        <taxon>Pseudomonadati</taxon>
        <taxon>Pseudomonadota</taxon>
        <taxon>Gammaproteobacteria</taxon>
        <taxon>Methylococcales</taxon>
        <taxon>Methylococcaceae</taxon>
        <taxon>Methylomagnum</taxon>
    </lineage>
</organism>
<dbReference type="NCBIfam" id="TIGR00018">
    <property type="entry name" value="panC"/>
    <property type="match status" value="1"/>
</dbReference>
<dbReference type="InterPro" id="IPR004821">
    <property type="entry name" value="Cyt_trans-like"/>
</dbReference>
<evidence type="ECO:0000256" key="6">
    <source>
        <dbReference type="ARBA" id="ARBA00022490"/>
    </source>
</evidence>
<dbReference type="NCBIfam" id="TIGR00125">
    <property type="entry name" value="cyt_tran_rel"/>
    <property type="match status" value="1"/>
</dbReference>
<dbReference type="GO" id="GO:0015940">
    <property type="term" value="P:pantothenate biosynthetic process"/>
    <property type="evidence" value="ECO:0007669"/>
    <property type="project" value="UniProtKB-UniRule"/>
</dbReference>
<keyword evidence="9 13" id="KW-0547">Nucleotide-binding</keyword>
<evidence type="ECO:0000313" key="15">
    <source>
        <dbReference type="Proteomes" id="UP000192923"/>
    </source>
</evidence>
<name>A0A1Y6CU42_9GAMM</name>
<reference evidence="14 15" key="1">
    <citation type="submission" date="2016-12" db="EMBL/GenBank/DDBJ databases">
        <authorList>
            <person name="Song W.-J."/>
            <person name="Kurnit D.M."/>
        </authorList>
    </citation>
    <scope>NUCLEOTIDE SEQUENCE [LARGE SCALE GENOMIC DNA]</scope>
    <source>
        <strain evidence="14 15">175</strain>
    </source>
</reference>
<feature type="binding site" evidence="13">
    <location>
        <begin position="149"/>
        <end position="152"/>
    </location>
    <ligand>
        <name>ATP</name>
        <dbReference type="ChEBI" id="CHEBI:30616"/>
    </ligand>
</feature>
<evidence type="ECO:0000256" key="4">
    <source>
        <dbReference type="ARBA" id="ARBA00012219"/>
    </source>
</evidence>
<comment type="function">
    <text evidence="12 13">Catalyzes the condensation of pantoate with beta-alanine in an ATP-dependent reaction via a pantoyl-adenylate intermediate.</text>
</comment>
<dbReference type="UniPathway" id="UPA00028">
    <property type="reaction ID" value="UER00005"/>
</dbReference>
<accession>A0A1Y6CU42</accession>
<keyword evidence="15" id="KW-1185">Reference proteome</keyword>
<sequence>MKTAHAIPELRHSVRLWREQSLSVAFVPTMGNLHAGHIHLVEEAKQLADRVVVSIFVNPSQFGPGEDFAAYPRTPEADSAQLVAVGTDLLFLPPVAEIYPADPARMTYVDVPGLSDDLCGQFRPGHFRGVATVVLKLLNQVRPDVALFGAKDYQQLTVIRRMVADLDVPVRIQGVPTVREENGLALSSRNGYLSAEEKARAASIYAQLCAAAAELRGGARDYARIERERAEALRHQGFVPDYFAIRRQDDLARPGPGETRWVVLTAARLGKARLIDNLQVEL</sequence>
<feature type="binding site" evidence="13">
    <location>
        <position position="61"/>
    </location>
    <ligand>
        <name>beta-alanine</name>
        <dbReference type="ChEBI" id="CHEBI:57966"/>
    </ligand>
</feature>
<dbReference type="Gene3D" id="3.30.1300.10">
    <property type="entry name" value="Pantoate-beta-alanine ligase, C-terminal domain"/>
    <property type="match status" value="1"/>
</dbReference>
<evidence type="ECO:0000256" key="3">
    <source>
        <dbReference type="ARBA" id="ARBA00009256"/>
    </source>
</evidence>
<protein>
    <recommendedName>
        <fullName evidence="5 13">Pantothenate synthetase</fullName>
        <shortName evidence="13">PS</shortName>
        <ecNumber evidence="4 13">6.3.2.1</ecNumber>
    </recommendedName>
    <alternativeName>
        <fullName evidence="13">Pantoate--beta-alanine ligase</fullName>
    </alternativeName>
    <alternativeName>
        <fullName evidence="13">Pantoate-activating enzyme</fullName>
    </alternativeName>
</protein>
<dbReference type="RefSeq" id="WP_085210676.1">
    <property type="nucleotide sequence ID" value="NZ_FXAM01000001.1"/>
</dbReference>
<dbReference type="OrthoDB" id="9773087at2"/>
<dbReference type="InterPro" id="IPR003721">
    <property type="entry name" value="Pantoate_ligase"/>
</dbReference>
<evidence type="ECO:0000256" key="10">
    <source>
        <dbReference type="ARBA" id="ARBA00022840"/>
    </source>
</evidence>